<dbReference type="RefSeq" id="XP_033764786.1">
    <property type="nucleotide sequence ID" value="XM_033908895.1"/>
</dbReference>
<dbReference type="OrthoDB" id="4041945at2759"/>
<evidence type="ECO:0000256" key="1">
    <source>
        <dbReference type="SAM" id="MobiDB-lite"/>
    </source>
</evidence>
<gene>
    <name evidence="2" type="primary">AIM4</name>
    <name evidence="2" type="ORF">SPAR_B02930</name>
</gene>
<reference evidence="2" key="4">
    <citation type="submission" date="2025-08" db="UniProtKB">
        <authorList>
            <consortium name="RefSeq"/>
        </authorList>
    </citation>
    <scope>IDENTIFICATION</scope>
    <source>
        <strain evidence="2">CBS432</strain>
    </source>
</reference>
<evidence type="ECO:0000313" key="2">
    <source>
        <dbReference type="RefSeq" id="XP_033764786.1"/>
    </source>
</evidence>
<proteinExistence type="predicted"/>
<feature type="compositionally biased region" description="Basic and acidic residues" evidence="1">
    <location>
        <begin position="50"/>
        <end position="69"/>
    </location>
</feature>
<reference evidence="2" key="2">
    <citation type="submission" date="2020-01" db="EMBL/GenBank/DDBJ databases">
        <title>Population-level Yeast Reference Genomes.</title>
        <authorList>
            <person name="Yue J.-X."/>
        </authorList>
    </citation>
    <scope>NUCLEOTIDE SEQUENCE</scope>
    <source>
        <strain evidence="2">CBS432</strain>
    </source>
</reference>
<organism evidence="2">
    <name type="scientific">Saccharomyces paradoxus</name>
    <name type="common">Yeast</name>
    <name type="synonym">Saccharomyces douglasii</name>
    <dbReference type="NCBI Taxonomy" id="27291"/>
    <lineage>
        <taxon>Eukaryota</taxon>
        <taxon>Fungi</taxon>
        <taxon>Dikarya</taxon>
        <taxon>Ascomycota</taxon>
        <taxon>Saccharomycotina</taxon>
        <taxon>Saccharomycetes</taxon>
        <taxon>Saccharomycetales</taxon>
        <taxon>Saccharomycetaceae</taxon>
        <taxon>Saccharomyces</taxon>
    </lineage>
</organism>
<name>A0A8B8UMB4_SACPA</name>
<reference evidence="2" key="1">
    <citation type="journal article" date="2017" name="Nat. Genet.">
        <title>Contrasting evolutionary genome dynamics between domesticated and wild yeasts.</title>
        <authorList>
            <person name="Yue J.X."/>
            <person name="Li J."/>
            <person name="Aigrain L."/>
            <person name="Hallin J."/>
            <person name="Persson K."/>
            <person name="Oliver K."/>
            <person name="Bergstrom A."/>
            <person name="Coupland P."/>
            <person name="Warringer J."/>
            <person name="Lagomarsino M.C."/>
            <person name="Fischer G."/>
            <person name="Durbin R."/>
            <person name="Liti G."/>
        </authorList>
    </citation>
    <scope>NUCLEOTIDE SEQUENCE</scope>
    <source>
        <strain evidence="2">CBS432</strain>
    </source>
</reference>
<feature type="compositionally biased region" description="Basic and acidic residues" evidence="1">
    <location>
        <begin position="29"/>
        <end position="43"/>
    </location>
</feature>
<feature type="compositionally biased region" description="Basic and acidic residues" evidence="1">
    <location>
        <begin position="1"/>
        <end position="16"/>
    </location>
</feature>
<dbReference type="VEuPathDB" id="FungiDB:SPAR_B02930"/>
<protein>
    <submittedName>
        <fullName evidence="2">Aim4p</fullName>
    </submittedName>
</protein>
<sequence>MDRRKDPNSNSTEKRISKVQHPNRKKVRKQVELLSIDRDRNQEEPPQQARSKDRLEAARGHTLGPEKENGELGIRSIFYDKDWNQRGIAPPHYRNIPYNPETFKRRTEVQPRLGNLGNIKIPK</sequence>
<dbReference type="GeneID" id="54628977"/>
<feature type="region of interest" description="Disordered" evidence="1">
    <location>
        <begin position="1"/>
        <end position="69"/>
    </location>
</feature>
<accession>A0A8B8UMB4</accession>
<feature type="compositionally biased region" description="Basic residues" evidence="1">
    <location>
        <begin position="17"/>
        <end position="28"/>
    </location>
</feature>
<dbReference type="Pfam" id="PF12622">
    <property type="entry name" value="NpwBP"/>
    <property type="match status" value="1"/>
</dbReference>
<dbReference type="AlphaFoldDB" id="A0A8B8UMB4"/>
<reference evidence="2" key="3">
    <citation type="submission" date="2025-07" db="EMBL/GenBank/DDBJ databases">
        <authorList>
            <consortium name="NCBI Genome Project"/>
        </authorList>
    </citation>
    <scope>NUCLEOTIDE SEQUENCE</scope>
    <source>
        <strain evidence="2">CBS432</strain>
    </source>
</reference>
<dbReference type="KEGG" id="spao:SPAR_B02930"/>